<dbReference type="AlphaFoldDB" id="A0A939DNF1"/>
<dbReference type="RefSeq" id="WP_206573909.1">
    <property type="nucleotide sequence ID" value="NZ_JAFKCV010000005.1"/>
</dbReference>
<evidence type="ECO:0000256" key="2">
    <source>
        <dbReference type="SAM" id="SignalP"/>
    </source>
</evidence>
<comment type="caution">
    <text evidence="3">The sequence shown here is derived from an EMBL/GenBank/DDBJ whole genome shotgun (WGS) entry which is preliminary data.</text>
</comment>
<keyword evidence="2" id="KW-0732">Signal</keyword>
<accession>A0A939DNF1</accession>
<protein>
    <submittedName>
        <fullName evidence="3">Uncharacterized protein</fullName>
    </submittedName>
</protein>
<feature type="compositionally biased region" description="Polar residues" evidence="1">
    <location>
        <begin position="112"/>
        <end position="129"/>
    </location>
</feature>
<reference evidence="3" key="1">
    <citation type="submission" date="2021-03" db="EMBL/GenBank/DDBJ databases">
        <title>novel species isolated from a fishpond in China.</title>
        <authorList>
            <person name="Lu H."/>
            <person name="Cai Z."/>
        </authorList>
    </citation>
    <scope>NUCLEOTIDE SEQUENCE</scope>
    <source>
        <strain evidence="3">JCM 30855</strain>
    </source>
</reference>
<feature type="chain" id="PRO_5037850231" evidence="2">
    <location>
        <begin position="27"/>
        <end position="734"/>
    </location>
</feature>
<feature type="region of interest" description="Disordered" evidence="1">
    <location>
        <begin position="110"/>
        <end position="138"/>
    </location>
</feature>
<gene>
    <name evidence="3" type="ORF">J0A66_11240</name>
</gene>
<feature type="signal peptide" evidence="2">
    <location>
        <begin position="1"/>
        <end position="26"/>
    </location>
</feature>
<dbReference type="EMBL" id="JAFKCV010000005">
    <property type="protein sequence ID" value="MBN7825800.1"/>
    <property type="molecule type" value="Genomic_DNA"/>
</dbReference>
<organism evidence="3 4">
    <name type="scientific">Bowmanella dokdonensis</name>
    <dbReference type="NCBI Taxonomy" id="751969"/>
    <lineage>
        <taxon>Bacteria</taxon>
        <taxon>Pseudomonadati</taxon>
        <taxon>Pseudomonadota</taxon>
        <taxon>Gammaproteobacteria</taxon>
        <taxon>Alteromonadales</taxon>
        <taxon>Alteromonadaceae</taxon>
        <taxon>Bowmanella</taxon>
    </lineage>
</organism>
<name>A0A939DNF1_9ALTE</name>
<keyword evidence="4" id="KW-1185">Reference proteome</keyword>
<proteinExistence type="predicted"/>
<dbReference type="SUPFAM" id="SSF75011">
    <property type="entry name" value="3-carboxy-cis,cis-mucoante lactonizing enzyme"/>
    <property type="match status" value="1"/>
</dbReference>
<evidence type="ECO:0000256" key="1">
    <source>
        <dbReference type="SAM" id="MobiDB-lite"/>
    </source>
</evidence>
<sequence length="734" mass="77991">MFGRSGSTAAVFAAVGSLLCSPQAGADSYVAGANYSNGQVYALCFDDESGTAVRSQLSADGGTKPVSLVFFTGKTDELGKEELQLLVADEAGEIRRFGWGETLTIGEEPQKDCNNVQISPRPSLYSKQQGPGPAAPNGLSVAPGDLLLVLNNPQGSGKGKGKKSGTPGGELWKFDLLNPASQPVKVLSALPHGRLEETLVLPSNLSAQALHDDLLIVANDPSVVKKVDRACYEHPTSGCGGAAVVDFIGGDSAAILTGEPAGITLLPSPNQDKLLLSSNDGSVALYDISSGQAVLEDETLISNLGAGKFKIKALRDLDSLSLNGRRVVSFQANLYVAGRNNGSVQQISLSLVNGNLVADTASILQVSDGIQHARALATTSEDFIRIAPCEVNCPDKLVVDIAYVIEHEFDTSAQTGEPVAGYIGETYQVLRDPRPACNSDFSTLQPGPLFIWKSQVYPYDPDPVTPLDPDSTSVMIPGYLCGSPAHDPHILLVRTLSDIETRRSEIGHRTYDTDFDGDGLADLSCLSADRGQQPVVGWAPIPETGEDSIVEGQQIIDTVTGCGSVRIKTRELSYFVIGLRNHIVQGGTALTHKTRQNNLQAAAVSSETYQYSQRVNAEFKGLRDTLSEAVAELTCVANPLVAAQVDSDVADIQSDLLQQDYSLLESKTLNLLNQIRDNDNHLAVAAKGSGCSKNYLGDLNARATHVYFSLATKLLGKVWVPGCPESLPVEQCLQ</sequence>
<dbReference type="Proteomes" id="UP000664654">
    <property type="component" value="Unassembled WGS sequence"/>
</dbReference>
<evidence type="ECO:0000313" key="3">
    <source>
        <dbReference type="EMBL" id="MBN7825800.1"/>
    </source>
</evidence>
<evidence type="ECO:0000313" key="4">
    <source>
        <dbReference type="Proteomes" id="UP000664654"/>
    </source>
</evidence>